<evidence type="ECO:0000313" key="3">
    <source>
        <dbReference type="Ensembl" id="ENSCABP00000000467.1"/>
    </source>
</evidence>
<dbReference type="PANTHER" id="PTHR47301">
    <property type="entry name" value="HYPOTHETICAL PROTEIN LOC681006"/>
    <property type="match status" value="1"/>
</dbReference>
<evidence type="ECO:0000256" key="1">
    <source>
        <dbReference type="SAM" id="MobiDB-lite"/>
    </source>
</evidence>
<dbReference type="InterPro" id="IPR043246">
    <property type="entry name" value="SPMIP5"/>
</dbReference>
<gene>
    <name evidence="3" type="primary">SPMIP5</name>
</gene>
<evidence type="ECO:0000259" key="2">
    <source>
        <dbReference type="Pfam" id="PF22573"/>
    </source>
</evidence>
<dbReference type="Pfam" id="PF22573">
    <property type="entry name" value="SPMIP5"/>
    <property type="match status" value="1"/>
</dbReference>
<feature type="domain" description="Sperm-associated microtubule inner protein 5" evidence="2">
    <location>
        <begin position="89"/>
        <end position="135"/>
    </location>
</feature>
<name>A0A8C0FWU2_CHEAB</name>
<dbReference type="Proteomes" id="UP000694404">
    <property type="component" value="Unplaced"/>
</dbReference>
<dbReference type="GeneTree" id="ENSGT00390000017460"/>
<evidence type="ECO:0000313" key="4">
    <source>
        <dbReference type="Proteomes" id="UP000694404"/>
    </source>
</evidence>
<accession>A0A8C0FWU2</accession>
<dbReference type="AlphaFoldDB" id="A0A8C0FWU2"/>
<organism evidence="3 4">
    <name type="scientific">Chelonoidis abingdonii</name>
    <name type="common">Abingdon island giant tortoise</name>
    <name type="synonym">Testudo abingdonii</name>
    <dbReference type="NCBI Taxonomy" id="106734"/>
    <lineage>
        <taxon>Eukaryota</taxon>
        <taxon>Metazoa</taxon>
        <taxon>Chordata</taxon>
        <taxon>Craniata</taxon>
        <taxon>Vertebrata</taxon>
        <taxon>Euteleostomi</taxon>
        <taxon>Archelosauria</taxon>
        <taxon>Testudinata</taxon>
        <taxon>Testudines</taxon>
        <taxon>Cryptodira</taxon>
        <taxon>Durocryptodira</taxon>
        <taxon>Testudinoidea</taxon>
        <taxon>Testudinidae</taxon>
        <taxon>Chelonoidis</taxon>
    </lineage>
</organism>
<reference evidence="3" key="2">
    <citation type="submission" date="2025-09" db="UniProtKB">
        <authorList>
            <consortium name="Ensembl"/>
        </authorList>
    </citation>
    <scope>IDENTIFICATION</scope>
</reference>
<proteinExistence type="predicted"/>
<dbReference type="PANTHER" id="PTHR47301:SF1">
    <property type="entry name" value="CHROMOSOME 10 OPEN READING FRAME 82"/>
    <property type="match status" value="1"/>
</dbReference>
<reference evidence="3" key="1">
    <citation type="submission" date="2025-08" db="UniProtKB">
        <authorList>
            <consortium name="Ensembl"/>
        </authorList>
    </citation>
    <scope>IDENTIFICATION</scope>
</reference>
<dbReference type="InterPro" id="IPR055215">
    <property type="entry name" value="SPMIP5_dom"/>
</dbReference>
<dbReference type="Ensembl" id="ENSCABT00000000517.1">
    <property type="protein sequence ID" value="ENSCABP00000000467.1"/>
    <property type="gene ID" value="ENSCABG00000000427.1"/>
</dbReference>
<keyword evidence="4" id="KW-1185">Reference proteome</keyword>
<feature type="region of interest" description="Disordered" evidence="1">
    <location>
        <begin position="176"/>
        <end position="199"/>
    </location>
</feature>
<sequence length="242" mass="26608">PFSCLFSKLNSPSLFNPPSFGSCSIYDSVACMNSFHNATQRSRDAQNELRYIAASTPKLPSICSNEDVLQALYDYNYKHHPYVLGTVITKRSLLEPPIPGWTGFVPRARVTELGYGVRYHEMTKNCYQDFKTLRDWQAALVDLPQSCLRRVAWSTAPVELLQSCLRTVGCSRGPGGPPAGMTAAAPPELRSSQPSAAMTAAAPPELQDQLAGLRNCRMPRALKPLAQVLDRVHLATQTGIKI</sequence>
<protein>
    <submittedName>
        <fullName evidence="3">Sperm microtubule inner protein 5</fullName>
    </submittedName>
</protein>